<accession>A0ABR3JAI3</accession>
<feature type="region of interest" description="Disordered" evidence="1">
    <location>
        <begin position="473"/>
        <end position="507"/>
    </location>
</feature>
<proteinExistence type="predicted"/>
<feature type="region of interest" description="Disordered" evidence="1">
    <location>
        <begin position="607"/>
        <end position="647"/>
    </location>
</feature>
<comment type="caution">
    <text evidence="2">The sequence shown here is derived from an EMBL/GenBank/DDBJ whole genome shotgun (WGS) entry which is preliminary data.</text>
</comment>
<feature type="region of interest" description="Disordered" evidence="1">
    <location>
        <begin position="1"/>
        <end position="20"/>
    </location>
</feature>
<name>A0ABR3JAI3_9AGAR</name>
<dbReference type="EMBL" id="JASNQZ010000011">
    <property type="protein sequence ID" value="KAL0952150.1"/>
    <property type="molecule type" value="Genomic_DNA"/>
</dbReference>
<feature type="compositionally biased region" description="Low complexity" evidence="1">
    <location>
        <begin position="479"/>
        <end position="507"/>
    </location>
</feature>
<reference evidence="3" key="1">
    <citation type="submission" date="2024-06" db="EMBL/GenBank/DDBJ databases">
        <title>Multi-omics analyses provide insights into the biosynthesis of the anticancer antibiotic pleurotin in Hohenbuehelia grisea.</title>
        <authorList>
            <person name="Weaver J.A."/>
            <person name="Alberti F."/>
        </authorList>
    </citation>
    <scope>NUCLEOTIDE SEQUENCE [LARGE SCALE GENOMIC DNA]</scope>
    <source>
        <strain evidence="3">T-177</strain>
    </source>
</reference>
<evidence type="ECO:0000313" key="2">
    <source>
        <dbReference type="EMBL" id="KAL0952150.1"/>
    </source>
</evidence>
<feature type="compositionally biased region" description="Acidic residues" evidence="1">
    <location>
        <begin position="830"/>
        <end position="861"/>
    </location>
</feature>
<evidence type="ECO:0008006" key="4">
    <source>
        <dbReference type="Google" id="ProtNLM"/>
    </source>
</evidence>
<feature type="region of interest" description="Disordered" evidence="1">
    <location>
        <begin position="763"/>
        <end position="795"/>
    </location>
</feature>
<keyword evidence="3" id="KW-1185">Reference proteome</keyword>
<evidence type="ECO:0000256" key="1">
    <source>
        <dbReference type="SAM" id="MobiDB-lite"/>
    </source>
</evidence>
<dbReference type="Proteomes" id="UP001556367">
    <property type="component" value="Unassembled WGS sequence"/>
</dbReference>
<evidence type="ECO:0000313" key="3">
    <source>
        <dbReference type="Proteomes" id="UP001556367"/>
    </source>
</evidence>
<gene>
    <name evidence="2" type="ORF">HGRIS_008767</name>
</gene>
<sequence>MRSESGFDRGSSVYNPKSLQTHPPTPAMLASFPREIVDYIVLLVVNDAPLAPPADLNNIKAACTTLRDIVSSTSLKAQIFNVLFDSNAVRRRCYTPTNEQLAEQLDQWTRVCVFFRGHSNPSLPPTKPPANLGHIDVITPLLNAFQMMLEDDGKNRAQLNAAGAYEFVHAFVCERLDRVNGWPSDNPENTLALWLMWMLTTQERLEAESDAVRERIVHLLLPMVLMPYRYPVAYAPPCYYTLPLSPAPSRSRSSSPSYETPHSIITAHGPYPNYPQNTINAFAYGSRVNLQPPPASAAAKLLYFARRELVPFAIPPHLPPTRADAIQRAHDRGLQLEIGPTQEDIREFNQYRDTRLPVVTRKEGWKGKAPPSKAWDDDFFRTRYCHDPFLEIGRRIGRTYTPGQLNGLWQGRMLIPSEHLHEALITTPGAPALFNEGTAQLTTVPLYMRISEYHYVAASKTRRARKHLAERVRTMGLRSSSTSSSSSTVATKPSSLEVSSPTTSTSADPTLVYAMARGARIAELRAQEEAEANGPGGIVRAPPRRGLLDEGMRSAWLPMGIRPLAVDGGAGLAIYTPPVQDTDPYAFGHRYVPQVGLEDWTPTAADGVPSYYERSQPNHAPTSYDDSSPDSGTFSSEPSNSHDSESCADCLERATEEACRRRLETATSALKFNNLASAPFAPTTTASSKVPRPIPLSSDQVDEAALAAADAIERAELDIVAQAAANEEAVIECALGKDGAENLFRSVGLGYGYGKRRLEEMRQRKAGGGAAARRRGSGGSGRQRPQWGPGREVRKHVDPVYAAQVEAMRARRAAAVRAGGGEDVEMRAADDDDADDAMDEDADLDEDEDDEDDEEEDEDESPSMRRMLDEDVYHDDPRLAPRCQGIRDIIISGRTDDTHGEAWNHFVYRGRIRPWDGFIGILRISRDRRLGDIFMYGTLVAGQNFVGAWRIAHANPEMPAWESAFTMSRREE</sequence>
<protein>
    <recommendedName>
        <fullName evidence="4">F-box domain-containing protein</fullName>
    </recommendedName>
</protein>
<organism evidence="2 3">
    <name type="scientific">Hohenbuehelia grisea</name>
    <dbReference type="NCBI Taxonomy" id="104357"/>
    <lineage>
        <taxon>Eukaryota</taxon>
        <taxon>Fungi</taxon>
        <taxon>Dikarya</taxon>
        <taxon>Basidiomycota</taxon>
        <taxon>Agaricomycotina</taxon>
        <taxon>Agaricomycetes</taxon>
        <taxon>Agaricomycetidae</taxon>
        <taxon>Agaricales</taxon>
        <taxon>Pleurotineae</taxon>
        <taxon>Pleurotaceae</taxon>
        <taxon>Hohenbuehelia</taxon>
    </lineage>
</organism>
<feature type="compositionally biased region" description="Basic and acidic residues" evidence="1">
    <location>
        <begin position="862"/>
        <end position="872"/>
    </location>
</feature>
<feature type="compositionally biased region" description="Polar residues" evidence="1">
    <location>
        <begin position="613"/>
        <end position="634"/>
    </location>
</feature>
<feature type="region of interest" description="Disordered" evidence="1">
    <location>
        <begin position="816"/>
        <end position="872"/>
    </location>
</feature>